<accession>A0A1N7S904</accession>
<dbReference type="Proteomes" id="UP000187012">
    <property type="component" value="Unassembled WGS sequence"/>
</dbReference>
<evidence type="ECO:0000313" key="2">
    <source>
        <dbReference type="Proteomes" id="UP000187012"/>
    </source>
</evidence>
<organism evidence="1 2">
    <name type="scientific">Paraburkholderia ribeironis</name>
    <dbReference type="NCBI Taxonomy" id="1247936"/>
    <lineage>
        <taxon>Bacteria</taxon>
        <taxon>Pseudomonadati</taxon>
        <taxon>Pseudomonadota</taxon>
        <taxon>Betaproteobacteria</taxon>
        <taxon>Burkholderiales</taxon>
        <taxon>Burkholderiaceae</taxon>
        <taxon>Paraburkholderia</taxon>
    </lineage>
</organism>
<gene>
    <name evidence="1" type="ORF">BN2475_450118</name>
</gene>
<name>A0A1N7S904_9BURK</name>
<sequence length="94" mass="10682">MLKTHAEAMPDARVTSFFISSPNKHVIIKIPPLADRIAKFKNFTYKFAFLMLFFCRLPLTDGQQNPGMYLANVWTQRFQAGTAAQNEEATRLTG</sequence>
<dbReference type="STRING" id="1247936.BN2475_450118"/>
<keyword evidence="2" id="KW-1185">Reference proteome</keyword>
<dbReference type="AlphaFoldDB" id="A0A1N7S904"/>
<reference evidence="1 2" key="1">
    <citation type="submission" date="2016-12" db="EMBL/GenBank/DDBJ databases">
        <authorList>
            <person name="Song W.-J."/>
            <person name="Kurnit D.M."/>
        </authorList>
    </citation>
    <scope>NUCLEOTIDE SEQUENCE [LARGE SCALE GENOMIC DNA]</scope>
    <source>
        <strain evidence="1 2">STM7296</strain>
    </source>
</reference>
<evidence type="ECO:0000313" key="1">
    <source>
        <dbReference type="EMBL" id="SIT43870.1"/>
    </source>
</evidence>
<dbReference type="EMBL" id="CYGX02000045">
    <property type="protein sequence ID" value="SIT43870.1"/>
    <property type="molecule type" value="Genomic_DNA"/>
</dbReference>
<proteinExistence type="predicted"/>
<protein>
    <submittedName>
        <fullName evidence="1">Uncharacterized protein</fullName>
    </submittedName>
</protein>